<keyword evidence="6" id="KW-0217">Developmental protein</keyword>
<dbReference type="Proteomes" id="UP001055439">
    <property type="component" value="Chromosome 6"/>
</dbReference>
<feature type="region of interest" description="Disordered" evidence="7">
    <location>
        <begin position="1"/>
        <end position="42"/>
    </location>
</feature>
<evidence type="ECO:0000256" key="1">
    <source>
        <dbReference type="ARBA" id="ARBA00004613"/>
    </source>
</evidence>
<dbReference type="OrthoDB" id="1937916at2759"/>
<evidence type="ECO:0000256" key="7">
    <source>
        <dbReference type="SAM" id="MobiDB-lite"/>
    </source>
</evidence>
<dbReference type="EMBL" id="CP097508">
    <property type="protein sequence ID" value="URE10255.1"/>
    <property type="molecule type" value="Genomic_DNA"/>
</dbReference>
<dbReference type="InterPro" id="IPR039455">
    <property type="entry name" value="EPFL"/>
</dbReference>
<keyword evidence="9" id="KW-1185">Reference proteome</keyword>
<keyword evidence="5" id="KW-1015">Disulfide bond</keyword>
<comment type="subcellular location">
    <subcellularLocation>
        <location evidence="1 6">Secreted</location>
    </subcellularLocation>
</comment>
<protein>
    <recommendedName>
        <fullName evidence="6">Epidermal patterning factor-like protein</fullName>
    </recommendedName>
</protein>
<evidence type="ECO:0000256" key="3">
    <source>
        <dbReference type="ARBA" id="ARBA00022525"/>
    </source>
</evidence>
<comment type="function">
    <text evidence="6">Controls stomatal patterning.</text>
</comment>
<name>A0A9E7G8V8_9LILI</name>
<evidence type="ECO:0000313" key="9">
    <source>
        <dbReference type="Proteomes" id="UP001055439"/>
    </source>
</evidence>
<evidence type="ECO:0000313" key="8">
    <source>
        <dbReference type="EMBL" id="URE10255.1"/>
    </source>
</evidence>
<evidence type="ECO:0000256" key="4">
    <source>
        <dbReference type="ARBA" id="ARBA00022729"/>
    </source>
</evidence>
<proteinExistence type="inferred from homology"/>
<gene>
    <name evidence="8" type="ORF">MUK42_28048</name>
</gene>
<dbReference type="PANTHER" id="PTHR33109:SF4">
    <property type="entry name" value="EPIDERMAL PATTERNING FACTOR-LIKE PROTEIN 6"/>
    <property type="match status" value="1"/>
</dbReference>
<comment type="similarity">
    <text evidence="2 6">Belongs to the plant cysteine rich small secretory peptide family. Epidermal patterning factor subfamily.</text>
</comment>
<evidence type="ECO:0000256" key="2">
    <source>
        <dbReference type="ARBA" id="ARBA00008127"/>
    </source>
</evidence>
<dbReference type="AlphaFoldDB" id="A0A9E7G8V8"/>
<evidence type="ECO:0000256" key="6">
    <source>
        <dbReference type="RuleBase" id="RU367102"/>
    </source>
</evidence>
<dbReference type="GO" id="GO:0010052">
    <property type="term" value="P:guard cell differentiation"/>
    <property type="evidence" value="ECO:0007669"/>
    <property type="project" value="UniProtKB-UniRule"/>
</dbReference>
<sequence length="89" mass="9563">MHVDIVTGVGSSVTEPYPQAAAAAEEEEARRRQLVGGEPGSDPPRCTGMCGECTPCQPVHVALPPGTPVTTEYYPEAWRCKCGDRLYMP</sequence>
<accession>A0A9E7G8V8</accession>
<dbReference type="Pfam" id="PF17181">
    <property type="entry name" value="EPF"/>
    <property type="match status" value="1"/>
</dbReference>
<keyword evidence="4" id="KW-0732">Signal</keyword>
<evidence type="ECO:0000256" key="5">
    <source>
        <dbReference type="ARBA" id="ARBA00023157"/>
    </source>
</evidence>
<dbReference type="GO" id="GO:0005576">
    <property type="term" value="C:extracellular region"/>
    <property type="evidence" value="ECO:0007669"/>
    <property type="project" value="UniProtKB-SubCell"/>
</dbReference>
<dbReference type="PANTHER" id="PTHR33109">
    <property type="entry name" value="EPIDERMAL PATTERNING FACTOR-LIKE PROTEIN 4"/>
    <property type="match status" value="1"/>
</dbReference>
<reference evidence="8" key="1">
    <citation type="submission" date="2022-05" db="EMBL/GenBank/DDBJ databases">
        <title>The Musa troglodytarum L. genome provides insights into the mechanism of non-climacteric behaviour and enrichment of carotenoids.</title>
        <authorList>
            <person name="Wang J."/>
        </authorList>
    </citation>
    <scope>NUCLEOTIDE SEQUENCE</scope>
    <source>
        <tissue evidence="8">Leaf</tissue>
    </source>
</reference>
<organism evidence="8 9">
    <name type="scientific">Musa troglodytarum</name>
    <name type="common">fe'i banana</name>
    <dbReference type="NCBI Taxonomy" id="320322"/>
    <lineage>
        <taxon>Eukaryota</taxon>
        <taxon>Viridiplantae</taxon>
        <taxon>Streptophyta</taxon>
        <taxon>Embryophyta</taxon>
        <taxon>Tracheophyta</taxon>
        <taxon>Spermatophyta</taxon>
        <taxon>Magnoliopsida</taxon>
        <taxon>Liliopsida</taxon>
        <taxon>Zingiberales</taxon>
        <taxon>Musaceae</taxon>
        <taxon>Musa</taxon>
    </lineage>
</organism>
<keyword evidence="3 6" id="KW-0964">Secreted</keyword>